<organism evidence="2 3">
    <name type="scientific">Brevibacterium aurantiacum</name>
    <dbReference type="NCBI Taxonomy" id="273384"/>
    <lineage>
        <taxon>Bacteria</taxon>
        <taxon>Bacillati</taxon>
        <taxon>Actinomycetota</taxon>
        <taxon>Actinomycetes</taxon>
        <taxon>Micrococcales</taxon>
        <taxon>Brevibacteriaceae</taxon>
        <taxon>Brevibacterium</taxon>
    </lineage>
</organism>
<protein>
    <recommendedName>
        <fullName evidence="1">RES domain-containing protein</fullName>
    </recommendedName>
</protein>
<evidence type="ECO:0000313" key="2">
    <source>
        <dbReference type="EMBL" id="PCC48486.1"/>
    </source>
</evidence>
<dbReference type="InterPro" id="IPR014914">
    <property type="entry name" value="RES_dom"/>
</dbReference>
<dbReference type="AlphaFoldDB" id="A0A2A3ZA80"/>
<name>A0A2A3ZA80_BREAU</name>
<accession>A0A2A3ZA80</accession>
<evidence type="ECO:0000313" key="3">
    <source>
        <dbReference type="Proteomes" id="UP000217720"/>
    </source>
</evidence>
<comment type="caution">
    <text evidence="2">The sequence shown here is derived from an EMBL/GenBank/DDBJ whole genome shotgun (WGS) entry which is preliminary data.</text>
</comment>
<reference evidence="2 3" key="1">
    <citation type="journal article" date="2017" name="Elife">
        <title>Extensive horizontal gene transfer in cheese-associated bacteria.</title>
        <authorList>
            <person name="Bonham K.S."/>
            <person name="Wolfe B.E."/>
            <person name="Dutton R.J."/>
        </authorList>
    </citation>
    <scope>NUCLEOTIDE SEQUENCE [LARGE SCALE GENOMIC DNA]</scope>
    <source>
        <strain evidence="2 3">900_6</strain>
    </source>
</reference>
<dbReference type="EMBL" id="NRGO01000051">
    <property type="protein sequence ID" value="PCC48486.1"/>
    <property type="molecule type" value="Genomic_DNA"/>
</dbReference>
<gene>
    <name evidence="2" type="ORF">CIK62_18330</name>
</gene>
<evidence type="ECO:0000259" key="1">
    <source>
        <dbReference type="Pfam" id="PF08808"/>
    </source>
</evidence>
<sequence>MSQERAESSLSLPDLDVDYSEFPTFEHKDRLRWYRAHQGEQSPWWFSSSVGRFNLFSPRGTLNLASSSTTALRERLGPVLLGSREIPETALAGVEVSCLEIPQLSAADFLHEAAASFGVLAADASAPMDPTYTITRRWAHTFDRAGMGGIRTRSRCGAGRDPQCLFMFGSEGEHELGDILDSESASANTIVADMAGYNVESVPDSGSIVIDP</sequence>
<feature type="domain" description="RES" evidence="1">
    <location>
        <begin position="32"/>
        <end position="169"/>
    </location>
</feature>
<dbReference type="Proteomes" id="UP000217720">
    <property type="component" value="Unassembled WGS sequence"/>
</dbReference>
<dbReference type="RefSeq" id="WP_096161378.1">
    <property type="nucleotide sequence ID" value="NZ_NRGO01000051.1"/>
</dbReference>
<proteinExistence type="predicted"/>
<dbReference type="Pfam" id="PF08808">
    <property type="entry name" value="RES"/>
    <property type="match status" value="1"/>
</dbReference>